<dbReference type="PANTHER" id="PTHR43399:SF4">
    <property type="entry name" value="CELL WALL-ASSOCIATED PROTEASE"/>
    <property type="match status" value="1"/>
</dbReference>
<dbReference type="PROSITE" id="PS51892">
    <property type="entry name" value="SUBTILASE"/>
    <property type="match status" value="1"/>
</dbReference>
<feature type="active site" description="Charge relay system" evidence="5">
    <location>
        <position position="267"/>
    </location>
</feature>
<sequence>MTWLIVALLYGHALFAQKNADYKLYLRNGTFLPPANLSGAAAGATLRENALPAIGKLVIIQFNDIPDEKAVAQLKNAGIELLEYVPDNAYTTVIRQAPDAALLVSANARAIIELTAAQKIHAALTAPTLPAHTLKVPGKVDVSISYPRSIALSDARQDLQKHNFEIISETLSRYQVLEVRLDTNRLEQLAALPWVEYIEAIMPPLELLNDKSVADSRANVLNSTLPGGRKLDGEGVTIGIGDTGNLDDHADLTGRVISTTPTVTDWHGLHIAGTAAGAGIVNEKYRGYAPKAKIVKRLPGGIWFEAAAHVRDFGMVVTNSAYGVGNYCSWFGDYFESSSILDRQAGELPNLLHVFAGGNSGLEASCISGLPVGYGTVQGLDATAKNVITVGRTGANGIISPASSRGPTSDGRIKPELVAPGGSIFSLIPNDAYQSGSGTSMASPAVTGGTALLYQRYRQLNGQNNPKGGLVKALLLNGASDWGLPGPDYVHGFGMMNLLRSVIMMEKGNYFTGILANQGTAEFQVNVPAGTSVLKVMLYWHDPASAVVAGGRKLVNNLDLHLVRPGGGVQLPLVPNPAAPASPAIASLDSINNAEQVAIANPEAGSYTVKVAGHNIPTGSQEYFVVYDIVERSTVLTYPVGGERFTKGDAVNLSWDSYENPASTYALSYSLNNGTSWSSINAAIPAGTTRFSWTVPDAFTTTAKIRLVQNETGAIRESGAFSIMALPVVTMQLVQCPGYAALQWTKVNGATDYEVMRLQGAEMKPVGVTTELKYTFNSLSRDSTYYFSVRPRLNGIPGRRAVAMKYKPNSGTCAGSISDNDIGIDSLVSPKAAGRMLTSTAFSPTQAITVGIRNFDDQPITKPFQVGYSIGGAGAAVHWETVTSGIPALGYLAYTFTKTADMQAIGAYLVSVFVKMDDDLALGNNQLVVETRHLPNPAITLPHTQDFESLPVSTVRSDRSGLDNAPGYDFSSQKSIARLRTYIGPNVTYSGDKALILDTDSRNNGLYSTTVIGTYNLADYAAQGKEVRLDFRFAGSIYYSPNADEGVYIRGKDTDPWIFAFDYHYMWNLPVDKNFYLGTVMVTELLKKNSQELSTSFQVKWHQYVATGSESSHLIDDVRLYTTRTDVAVTRVERPELPVCSSNYDVGVEVTNKGAHDLYNVPLQVTVDGVELYNFPIFLLKAGESSLVMCGVQSSMSAEGNHVVEARATQMSDVNPADNALRTVLISAPVIAEFPYLEDFEHGPGGWQTIDTKPVWQLGTPNAVKIKNAASGVTAWATDFGGVDPRDSVAYLYSPCFFARSIEWARLSFSYAIDPDVCENGFCDLLEIEMSNGNGWQKVYTISSVYPEDGSRWRVGSAYLSNSGEYFRLRFVIKTRKGFGTEGIAIDDIHIHSGYSPVYFNPYGQETSVLDEASGNKWIDMVNFGITASINPNGQNLGKVMVNTYVNYGEAHHINGQYYLGRNFKFTMSQPSFPEPVGVRLYFADSDVERLVSAPDTTGVFKPSSAFELGITKYSGSNEDGDLTNNTGKGWAYYRPSDVKIVPYYDGYYAEFQTKSFSEFWLAKGFLGLGDLMPVTLATFTAKPRTDAENKQTVLIEWQTAREEAFSHFEVEVAKDREGLLENRFTKVGEVPGQGGNSRYAFTDNAPLAERTSYYRLKMVDTDGSFAYSSVRAVNFEGEKLWKVFPNPAEKRIFVEFEEKAGKVLHFSVSDVGGRIVFKDKAVADGRAQQKEIGLPTQATVPGIYLLKVVSEDRERVFKIIRK</sequence>
<keyword evidence="9" id="KW-1185">Reference proteome</keyword>
<dbReference type="CDD" id="cd04842">
    <property type="entry name" value="Peptidases_S8_Kp43_protease"/>
    <property type="match status" value="1"/>
</dbReference>
<dbReference type="InterPro" id="IPR000209">
    <property type="entry name" value="Peptidase_S8/S53_dom"/>
</dbReference>
<protein>
    <recommendedName>
        <fullName evidence="10">Peptidase S8 and S53 subtilisin kexin sedolisin</fullName>
    </recommendedName>
</protein>
<dbReference type="InterPro" id="IPR036852">
    <property type="entry name" value="Peptidase_S8/S53_dom_sf"/>
</dbReference>
<dbReference type="SUPFAM" id="SSF49785">
    <property type="entry name" value="Galactose-binding domain-like"/>
    <property type="match status" value="1"/>
</dbReference>
<dbReference type="Gene3D" id="3.40.50.200">
    <property type="entry name" value="Peptidase S8/S53 domain"/>
    <property type="match status" value="1"/>
</dbReference>
<dbReference type="InterPro" id="IPR051048">
    <property type="entry name" value="Peptidase_S8/S53_subtilisin"/>
</dbReference>
<dbReference type="InterPro" id="IPR015500">
    <property type="entry name" value="Peptidase_S8_subtilisin-rel"/>
</dbReference>
<dbReference type="Gene3D" id="2.60.120.380">
    <property type="match status" value="1"/>
</dbReference>
<evidence type="ECO:0000256" key="2">
    <source>
        <dbReference type="ARBA" id="ARBA00022670"/>
    </source>
</evidence>
<dbReference type="InterPro" id="IPR013783">
    <property type="entry name" value="Ig-like_fold"/>
</dbReference>
<dbReference type="Pfam" id="PF00082">
    <property type="entry name" value="Peptidase_S8"/>
    <property type="match status" value="1"/>
</dbReference>
<dbReference type="Gene3D" id="2.60.40.10">
    <property type="entry name" value="Immunoglobulins"/>
    <property type="match status" value="3"/>
</dbReference>
<proteinExistence type="inferred from homology"/>
<dbReference type="EMBL" id="JAVDTI010000003">
    <property type="protein sequence ID" value="MDR6806716.1"/>
    <property type="molecule type" value="Genomic_DNA"/>
</dbReference>
<dbReference type="InterPro" id="IPR026444">
    <property type="entry name" value="Secre_tail"/>
</dbReference>
<evidence type="ECO:0000259" key="6">
    <source>
        <dbReference type="Pfam" id="PF00082"/>
    </source>
</evidence>
<dbReference type="PRINTS" id="PR00723">
    <property type="entry name" value="SUBTILISIN"/>
</dbReference>
<keyword evidence="3 5" id="KW-0378">Hydrolase</keyword>
<feature type="active site" description="Charge relay system" evidence="5">
    <location>
        <position position="242"/>
    </location>
</feature>
<evidence type="ECO:0008006" key="10">
    <source>
        <dbReference type="Google" id="ProtNLM"/>
    </source>
</evidence>
<organism evidence="8 9">
    <name type="scientific">Dyadobacter fermentans</name>
    <dbReference type="NCBI Taxonomy" id="94254"/>
    <lineage>
        <taxon>Bacteria</taxon>
        <taxon>Pseudomonadati</taxon>
        <taxon>Bacteroidota</taxon>
        <taxon>Cytophagia</taxon>
        <taxon>Cytophagales</taxon>
        <taxon>Spirosomataceae</taxon>
        <taxon>Dyadobacter</taxon>
    </lineage>
</organism>
<dbReference type="PROSITE" id="PS00138">
    <property type="entry name" value="SUBTILASE_SER"/>
    <property type="match status" value="1"/>
</dbReference>
<dbReference type="SUPFAM" id="SSF52743">
    <property type="entry name" value="Subtilisin-like"/>
    <property type="match status" value="1"/>
</dbReference>
<dbReference type="RefSeq" id="WP_309985913.1">
    <property type="nucleotide sequence ID" value="NZ_JAVDTI010000003.1"/>
</dbReference>
<dbReference type="Pfam" id="PF18962">
    <property type="entry name" value="Por_Secre_tail"/>
    <property type="match status" value="1"/>
</dbReference>
<feature type="domain" description="Peptidase S8/S53" evidence="6">
    <location>
        <begin position="233"/>
        <end position="494"/>
    </location>
</feature>
<reference evidence="8 9" key="1">
    <citation type="submission" date="2023-07" db="EMBL/GenBank/DDBJ databases">
        <title>Sorghum-associated microbial communities from plants grown in Nebraska, USA.</title>
        <authorList>
            <person name="Schachtman D."/>
        </authorList>
    </citation>
    <scope>NUCLEOTIDE SEQUENCE [LARGE SCALE GENOMIC DNA]</scope>
    <source>
        <strain evidence="8 9">BE57</strain>
    </source>
</reference>
<keyword evidence="4 5" id="KW-0720">Serine protease</keyword>
<evidence type="ECO:0000313" key="9">
    <source>
        <dbReference type="Proteomes" id="UP001264980"/>
    </source>
</evidence>
<dbReference type="InterPro" id="IPR023828">
    <property type="entry name" value="Peptidase_S8_Ser-AS"/>
</dbReference>
<dbReference type="Proteomes" id="UP001264980">
    <property type="component" value="Unassembled WGS sequence"/>
</dbReference>
<evidence type="ECO:0000256" key="4">
    <source>
        <dbReference type="ARBA" id="ARBA00022825"/>
    </source>
</evidence>
<keyword evidence="2 5" id="KW-0645">Protease</keyword>
<evidence type="ECO:0000256" key="1">
    <source>
        <dbReference type="ARBA" id="ARBA00011073"/>
    </source>
</evidence>
<dbReference type="Gene3D" id="2.60.120.200">
    <property type="match status" value="1"/>
</dbReference>
<evidence type="ECO:0000256" key="5">
    <source>
        <dbReference type="PROSITE-ProRule" id="PRU01240"/>
    </source>
</evidence>
<dbReference type="InterPro" id="IPR013320">
    <property type="entry name" value="ConA-like_dom_sf"/>
</dbReference>
<feature type="domain" description="Secretion system C-terminal sorting" evidence="7">
    <location>
        <begin position="1684"/>
        <end position="1761"/>
    </location>
</feature>
<feature type="active site" description="Charge relay system" evidence="5">
    <location>
        <position position="440"/>
    </location>
</feature>
<accession>A0ABU1R002</accession>
<comment type="caution">
    <text evidence="8">The sequence shown here is derived from an EMBL/GenBank/DDBJ whole genome shotgun (WGS) entry which is preliminary data.</text>
</comment>
<name>A0ABU1R002_9BACT</name>
<evidence type="ECO:0000256" key="3">
    <source>
        <dbReference type="ARBA" id="ARBA00022801"/>
    </source>
</evidence>
<dbReference type="InterPro" id="IPR034058">
    <property type="entry name" value="TagA/B/C/D_pept_dom"/>
</dbReference>
<dbReference type="SUPFAM" id="SSF49899">
    <property type="entry name" value="Concanavalin A-like lectins/glucanases"/>
    <property type="match status" value="1"/>
</dbReference>
<comment type="similarity">
    <text evidence="1 5">Belongs to the peptidase S8 family.</text>
</comment>
<evidence type="ECO:0000313" key="8">
    <source>
        <dbReference type="EMBL" id="MDR6806716.1"/>
    </source>
</evidence>
<evidence type="ECO:0000259" key="7">
    <source>
        <dbReference type="Pfam" id="PF18962"/>
    </source>
</evidence>
<dbReference type="NCBIfam" id="TIGR04183">
    <property type="entry name" value="Por_Secre_tail"/>
    <property type="match status" value="1"/>
</dbReference>
<dbReference type="PANTHER" id="PTHR43399">
    <property type="entry name" value="SUBTILISIN-RELATED"/>
    <property type="match status" value="1"/>
</dbReference>
<dbReference type="InterPro" id="IPR008979">
    <property type="entry name" value="Galactose-bd-like_sf"/>
</dbReference>
<gene>
    <name evidence="8" type="ORF">J2W84_003764</name>
</gene>